<organism evidence="1 2">
    <name type="scientific">Colletotrichum salicis</name>
    <dbReference type="NCBI Taxonomy" id="1209931"/>
    <lineage>
        <taxon>Eukaryota</taxon>
        <taxon>Fungi</taxon>
        <taxon>Dikarya</taxon>
        <taxon>Ascomycota</taxon>
        <taxon>Pezizomycotina</taxon>
        <taxon>Sordariomycetes</taxon>
        <taxon>Hypocreomycetidae</taxon>
        <taxon>Glomerellales</taxon>
        <taxon>Glomerellaceae</taxon>
        <taxon>Colletotrichum</taxon>
        <taxon>Colletotrichum acutatum species complex</taxon>
    </lineage>
</organism>
<proteinExistence type="predicted"/>
<dbReference type="Proteomes" id="UP000070121">
    <property type="component" value="Unassembled WGS sequence"/>
</dbReference>
<reference evidence="1 2" key="1">
    <citation type="submission" date="2014-02" db="EMBL/GenBank/DDBJ databases">
        <title>The genome sequence of Colletotrichum salicis CBS 607.94.</title>
        <authorList>
            <person name="Baroncelli R."/>
            <person name="Thon M.R."/>
        </authorList>
    </citation>
    <scope>NUCLEOTIDE SEQUENCE [LARGE SCALE GENOMIC DNA]</scope>
    <source>
        <strain evidence="1 2">CBS 607.94</strain>
    </source>
</reference>
<comment type="caution">
    <text evidence="1">The sequence shown here is derived from an EMBL/GenBank/DDBJ whole genome shotgun (WGS) entry which is preliminary data.</text>
</comment>
<evidence type="ECO:0000313" key="2">
    <source>
        <dbReference type="Proteomes" id="UP000070121"/>
    </source>
</evidence>
<dbReference type="EMBL" id="JFFI01002158">
    <property type="protein sequence ID" value="KXH41573.1"/>
    <property type="molecule type" value="Genomic_DNA"/>
</dbReference>
<protein>
    <submittedName>
        <fullName evidence="1">Uncharacterized protein</fullName>
    </submittedName>
</protein>
<keyword evidence="2" id="KW-1185">Reference proteome</keyword>
<gene>
    <name evidence="1" type="ORF">CSAL01_01075</name>
</gene>
<accession>A0A135T085</accession>
<dbReference type="AlphaFoldDB" id="A0A135T085"/>
<evidence type="ECO:0000313" key="1">
    <source>
        <dbReference type="EMBL" id="KXH41573.1"/>
    </source>
</evidence>
<sequence>MGEKPDTTQSLLEFSLPHTPRSLSFSAWGLPDRLCLAFESSRAIVSTEKRNQEQDVKRHQDSSTADQVLYLFLIKSRKDLALSGSKQQQAPEVTNFLITPPLGCRDSSDIRL</sequence>
<name>A0A135T085_9PEZI</name>